<organism evidence="1 2">
    <name type="scientific">Populus trichocarpa</name>
    <name type="common">Western balsam poplar</name>
    <name type="synonym">Populus balsamifera subsp. trichocarpa</name>
    <dbReference type="NCBI Taxonomy" id="3694"/>
    <lineage>
        <taxon>Eukaryota</taxon>
        <taxon>Viridiplantae</taxon>
        <taxon>Streptophyta</taxon>
        <taxon>Embryophyta</taxon>
        <taxon>Tracheophyta</taxon>
        <taxon>Spermatophyta</taxon>
        <taxon>Magnoliopsida</taxon>
        <taxon>eudicotyledons</taxon>
        <taxon>Gunneridae</taxon>
        <taxon>Pentapetalae</taxon>
        <taxon>rosids</taxon>
        <taxon>fabids</taxon>
        <taxon>Malpighiales</taxon>
        <taxon>Salicaceae</taxon>
        <taxon>Saliceae</taxon>
        <taxon>Populus</taxon>
    </lineage>
</organism>
<proteinExistence type="predicted"/>
<evidence type="ECO:0000313" key="1">
    <source>
        <dbReference type="EMBL" id="KAI9378144.1"/>
    </source>
</evidence>
<keyword evidence="2" id="KW-1185">Reference proteome</keyword>
<name>A0ACC0RLN2_POPTR</name>
<accession>A0ACC0RLN2</accession>
<protein>
    <submittedName>
        <fullName evidence="1">Uncharacterized protein</fullName>
    </submittedName>
</protein>
<sequence length="436" mass="49992">MAGRICLIKSVLNSLPLYYMSVFTMPKGITKAISSINRRFLWKGTLNSHGICKVAWNKVIKSKSLGGLGLGSIHNKNLALMFKWLWNLDKRVVGGWQDLILRKHRPYFVNGLPVFAGSLSPTWRGLVSAISLNHSISAPLQSNVGFKVGDGRNIRFWSDSWLGHAAPLQFMFPRLYNLSLQQSLSIAEVHNQSDNSINLSWRRPLRSRELCMRESLIAEVERGLVFSDGEDRKIWKSHSSNVYTVSSGCHLLDGLIVSSNLHSPALLWKGFAPPKIDVFIWLLLNGSVCTKYFLAKRRIINYEDALCPFCCKEIETIHHLFHLRPTSWSLWGRLVRWFGCVGCLPKDPNHNLQEWSGLLKGNFQRQAITLLCKGLYWSIWIARNNMIFDSKTPDWDVIFDLTFHRLAFWLKSSVKNFSYTGSDLYRNPECIMNWTN</sequence>
<comment type="caution">
    <text evidence="1">The sequence shown here is derived from an EMBL/GenBank/DDBJ whole genome shotgun (WGS) entry which is preliminary data.</text>
</comment>
<dbReference type="EMBL" id="CM009307">
    <property type="protein sequence ID" value="KAI9378144.1"/>
    <property type="molecule type" value="Genomic_DNA"/>
</dbReference>
<gene>
    <name evidence="1" type="ORF">POPTR_018G042350v4</name>
</gene>
<reference evidence="1 2" key="1">
    <citation type="journal article" date="2006" name="Science">
        <title>The genome of black cottonwood, Populus trichocarpa (Torr. &amp; Gray).</title>
        <authorList>
            <person name="Tuskan G.A."/>
            <person name="Difazio S."/>
            <person name="Jansson S."/>
            <person name="Bohlmann J."/>
            <person name="Grigoriev I."/>
            <person name="Hellsten U."/>
            <person name="Putnam N."/>
            <person name="Ralph S."/>
            <person name="Rombauts S."/>
            <person name="Salamov A."/>
            <person name="Schein J."/>
            <person name="Sterck L."/>
            <person name="Aerts A."/>
            <person name="Bhalerao R.R."/>
            <person name="Bhalerao R.P."/>
            <person name="Blaudez D."/>
            <person name="Boerjan W."/>
            <person name="Brun A."/>
            <person name="Brunner A."/>
            <person name="Busov V."/>
            <person name="Campbell M."/>
            <person name="Carlson J."/>
            <person name="Chalot M."/>
            <person name="Chapman J."/>
            <person name="Chen G.L."/>
            <person name="Cooper D."/>
            <person name="Coutinho P.M."/>
            <person name="Couturier J."/>
            <person name="Covert S."/>
            <person name="Cronk Q."/>
            <person name="Cunningham R."/>
            <person name="Davis J."/>
            <person name="Degroeve S."/>
            <person name="Dejardin A."/>
            <person name="Depamphilis C."/>
            <person name="Detter J."/>
            <person name="Dirks B."/>
            <person name="Dubchak I."/>
            <person name="Duplessis S."/>
            <person name="Ehlting J."/>
            <person name="Ellis B."/>
            <person name="Gendler K."/>
            <person name="Goodstein D."/>
            <person name="Gribskov M."/>
            <person name="Grimwood J."/>
            <person name="Groover A."/>
            <person name="Gunter L."/>
            <person name="Hamberger B."/>
            <person name="Heinze B."/>
            <person name="Helariutta Y."/>
            <person name="Henrissat B."/>
            <person name="Holligan D."/>
            <person name="Holt R."/>
            <person name="Huang W."/>
            <person name="Islam-Faridi N."/>
            <person name="Jones S."/>
            <person name="Jones-Rhoades M."/>
            <person name="Jorgensen R."/>
            <person name="Joshi C."/>
            <person name="Kangasjarvi J."/>
            <person name="Karlsson J."/>
            <person name="Kelleher C."/>
            <person name="Kirkpatrick R."/>
            <person name="Kirst M."/>
            <person name="Kohler A."/>
            <person name="Kalluri U."/>
            <person name="Larimer F."/>
            <person name="Leebens-Mack J."/>
            <person name="Leple J.C."/>
            <person name="Locascio P."/>
            <person name="Lou Y."/>
            <person name="Lucas S."/>
            <person name="Martin F."/>
            <person name="Montanini B."/>
            <person name="Napoli C."/>
            <person name="Nelson D.R."/>
            <person name="Nelson C."/>
            <person name="Nieminen K."/>
            <person name="Nilsson O."/>
            <person name="Pereda V."/>
            <person name="Peter G."/>
            <person name="Philippe R."/>
            <person name="Pilate G."/>
            <person name="Poliakov A."/>
            <person name="Razumovskaya J."/>
            <person name="Richardson P."/>
            <person name="Rinaldi C."/>
            <person name="Ritland K."/>
            <person name="Rouze P."/>
            <person name="Ryaboy D."/>
            <person name="Schmutz J."/>
            <person name="Schrader J."/>
            <person name="Segerman B."/>
            <person name="Shin H."/>
            <person name="Siddiqui A."/>
            <person name="Sterky F."/>
            <person name="Terry A."/>
            <person name="Tsai C.J."/>
            <person name="Uberbacher E."/>
            <person name="Unneberg P."/>
            <person name="Vahala J."/>
            <person name="Wall K."/>
            <person name="Wessler S."/>
            <person name="Yang G."/>
            <person name="Yin T."/>
            <person name="Douglas C."/>
            <person name="Marra M."/>
            <person name="Sandberg G."/>
            <person name="Van de Peer Y."/>
            <person name="Rokhsar D."/>
        </authorList>
    </citation>
    <scope>NUCLEOTIDE SEQUENCE [LARGE SCALE GENOMIC DNA]</scope>
    <source>
        <strain evidence="2">cv. Nisqually</strain>
    </source>
</reference>
<evidence type="ECO:0000313" key="2">
    <source>
        <dbReference type="Proteomes" id="UP000006729"/>
    </source>
</evidence>
<dbReference type="Proteomes" id="UP000006729">
    <property type="component" value="Chromosome 18"/>
</dbReference>